<name>A0A5B8NGV5_9VIRU</name>
<dbReference type="EMBL" id="MK820646">
    <property type="protein sequence ID" value="QDZ38053.1"/>
    <property type="molecule type" value="Genomic_DNA"/>
</dbReference>
<organism evidence="1">
    <name type="scientific">Torque teno virus</name>
    <dbReference type="NCBI Taxonomy" id="68887"/>
    <lineage>
        <taxon>Viruses</taxon>
        <taxon>Monodnaviria</taxon>
        <taxon>Shotokuvirae</taxon>
        <taxon>Commensaviricota</taxon>
        <taxon>Cardeaviricetes</taxon>
        <taxon>Sanitavirales</taxon>
        <taxon>Anelloviridae</taxon>
    </lineage>
</organism>
<reference evidence="1" key="1">
    <citation type="submission" date="2019-04" db="EMBL/GenBank/DDBJ databases">
        <authorList>
            <person name="Elesinnla A.R."/>
            <person name="Adeleye I.A."/>
            <person name="Ayolabi C.I."/>
            <person name="Bessong P.O."/>
        </authorList>
    </citation>
    <scope>NUCLEOTIDE SEQUENCE</scope>
    <source>
        <strain evidence="1">BD67</strain>
    </source>
</reference>
<protein>
    <submittedName>
        <fullName evidence="1">ORF3</fullName>
    </submittedName>
</protein>
<proteinExistence type="predicted"/>
<accession>A0A5B8NGV5</accession>
<evidence type="ECO:0000313" key="1">
    <source>
        <dbReference type="EMBL" id="QDZ38053.1"/>
    </source>
</evidence>
<sequence length="59" mass="7062">MFPPEKPMPIHGYHGWETEYQACKAFDRPPRNYLSDKPIYPWLPRPEPEIKVSFKLGFK</sequence>